<dbReference type="EMBL" id="CM045770">
    <property type="protein sequence ID" value="KAI7991484.1"/>
    <property type="molecule type" value="Genomic_DNA"/>
</dbReference>
<dbReference type="Proteomes" id="UP001060215">
    <property type="component" value="Chromosome 13"/>
</dbReference>
<proteinExistence type="predicted"/>
<evidence type="ECO:0000313" key="2">
    <source>
        <dbReference type="Proteomes" id="UP001060215"/>
    </source>
</evidence>
<evidence type="ECO:0000313" key="1">
    <source>
        <dbReference type="EMBL" id="KAI7991484.1"/>
    </source>
</evidence>
<comment type="caution">
    <text evidence="1">The sequence shown here is derived from an EMBL/GenBank/DDBJ whole genome shotgun (WGS) entry which is preliminary data.</text>
</comment>
<name>A0ACC0FSG9_9ERIC</name>
<reference evidence="1 2" key="1">
    <citation type="journal article" date="2022" name="Plant J.">
        <title>Chromosome-level genome of Camellia lanceoleosa provides a valuable resource for understanding genome evolution and self-incompatibility.</title>
        <authorList>
            <person name="Gong W."/>
            <person name="Xiao S."/>
            <person name="Wang L."/>
            <person name="Liao Z."/>
            <person name="Chang Y."/>
            <person name="Mo W."/>
            <person name="Hu G."/>
            <person name="Li W."/>
            <person name="Zhao G."/>
            <person name="Zhu H."/>
            <person name="Hu X."/>
            <person name="Ji K."/>
            <person name="Xiang X."/>
            <person name="Song Q."/>
            <person name="Yuan D."/>
            <person name="Jin S."/>
            <person name="Zhang L."/>
        </authorList>
    </citation>
    <scope>NUCLEOTIDE SEQUENCE [LARGE SCALE GENOMIC DNA]</scope>
    <source>
        <strain evidence="1">SQ_2022a</strain>
    </source>
</reference>
<sequence>MESTHVVLDISSDEDYDYDWISEFLDEADDSDEVVVVSEVVANHKQRSSKSSSVAAAKPKDLDDDCVVLEGDPDKPIEIENNTEGDSDDLSIVGEKGQIACRDYPHARHLCAKFPFTSSLHERHCHQCHCYVCDSLAPCVNWGNGASRIDHCHATDKDEFWKFQRQNFKQGNKASLPVAKFPDTSLSIRPPPTITQLQPNSLTQNQISRSATIRACSMPTSFGVPNITDQGRSQQSVYVRNKFHPDLVSRQLLSTRNNISQRSRRHNFVNLGPPYINSHTILKRAAESTRVALATNRTRYGSSDNNYATQFSRNPSPVAASNDNNPTRWQDLSSGMISDLEAYQNLSSQQNSGSSLENSVPSQPLLSSHPNMGSVFLNSVPSGPRLSSQPNIGCSFVDSVPSPQVPSQPSMGSNFENPLSCQPQVSSRPNMGSSFVYPVPSQPHVYSSQPIPAANDGQYGFQQGNETQSAVDPSFSDFNSSWVAPTVCQSNQPLADNSLFQIPGPTYHHPPLVTGFDPQIPVNTNPGLPDFQFDWMLENQSFSGALEVPVPSGCNVYSPETAPVDDVAFFDF</sequence>
<keyword evidence="2" id="KW-1185">Reference proteome</keyword>
<organism evidence="1 2">
    <name type="scientific">Camellia lanceoleosa</name>
    <dbReference type="NCBI Taxonomy" id="1840588"/>
    <lineage>
        <taxon>Eukaryota</taxon>
        <taxon>Viridiplantae</taxon>
        <taxon>Streptophyta</taxon>
        <taxon>Embryophyta</taxon>
        <taxon>Tracheophyta</taxon>
        <taxon>Spermatophyta</taxon>
        <taxon>Magnoliopsida</taxon>
        <taxon>eudicotyledons</taxon>
        <taxon>Gunneridae</taxon>
        <taxon>Pentapetalae</taxon>
        <taxon>asterids</taxon>
        <taxon>Ericales</taxon>
        <taxon>Theaceae</taxon>
        <taxon>Camellia</taxon>
    </lineage>
</organism>
<protein>
    <submittedName>
        <fullName evidence="1">Uncharacterized protein</fullName>
    </submittedName>
</protein>
<gene>
    <name evidence="1" type="ORF">LOK49_LG12G01565</name>
</gene>
<accession>A0ACC0FSG9</accession>